<dbReference type="GO" id="GO:0005635">
    <property type="term" value="C:nuclear envelope"/>
    <property type="evidence" value="ECO:0007669"/>
    <property type="project" value="TreeGrafter"/>
</dbReference>
<evidence type="ECO:0000256" key="1">
    <source>
        <dbReference type="ARBA" id="ARBA00004496"/>
    </source>
</evidence>
<protein>
    <submittedName>
        <fullName evidence="7">MIF4G domain-containing protein</fullName>
    </submittedName>
</protein>
<dbReference type="EMBL" id="UYWY01023608">
    <property type="protein sequence ID" value="VDM47777.1"/>
    <property type="molecule type" value="Genomic_DNA"/>
</dbReference>
<dbReference type="SUPFAM" id="SSF48371">
    <property type="entry name" value="ARM repeat"/>
    <property type="match status" value="1"/>
</dbReference>
<feature type="compositionally biased region" description="Acidic residues" evidence="4">
    <location>
        <begin position="201"/>
        <end position="224"/>
    </location>
</feature>
<keyword evidence="2" id="KW-0963">Cytoplasm</keyword>
<dbReference type="InterPro" id="IPR016024">
    <property type="entry name" value="ARM-type_fold"/>
</dbReference>
<feature type="compositionally biased region" description="Basic and acidic residues" evidence="4">
    <location>
        <begin position="191"/>
        <end position="200"/>
    </location>
</feature>
<evidence type="ECO:0000313" key="7">
    <source>
        <dbReference type="WBParaSite" id="TCNE_0001645701-mRNA-1"/>
    </source>
</evidence>
<organism evidence="6 7">
    <name type="scientific">Toxocara canis</name>
    <name type="common">Canine roundworm</name>
    <dbReference type="NCBI Taxonomy" id="6265"/>
    <lineage>
        <taxon>Eukaryota</taxon>
        <taxon>Metazoa</taxon>
        <taxon>Ecdysozoa</taxon>
        <taxon>Nematoda</taxon>
        <taxon>Chromadorea</taxon>
        <taxon>Rhabditida</taxon>
        <taxon>Spirurina</taxon>
        <taxon>Ascaridomorpha</taxon>
        <taxon>Ascaridoidea</taxon>
        <taxon>Toxocaridae</taxon>
        <taxon>Toxocara</taxon>
    </lineage>
</organism>
<evidence type="ECO:0000256" key="3">
    <source>
        <dbReference type="ARBA" id="ARBA00022927"/>
    </source>
</evidence>
<name>A0A183V6T6_TOXCA</name>
<comment type="subcellular location">
    <subcellularLocation>
        <location evidence="1">Cytoplasm</location>
    </subcellularLocation>
</comment>
<dbReference type="AlphaFoldDB" id="A0A183V6T6"/>
<proteinExistence type="predicted"/>
<dbReference type="Gene3D" id="1.25.10.10">
    <property type="entry name" value="Leucine-rich Repeat Variant"/>
    <property type="match status" value="1"/>
</dbReference>
<dbReference type="GO" id="GO:0005829">
    <property type="term" value="C:cytosol"/>
    <property type="evidence" value="ECO:0007669"/>
    <property type="project" value="TreeGrafter"/>
</dbReference>
<keyword evidence="6" id="KW-1185">Reference proteome</keyword>
<evidence type="ECO:0000256" key="2">
    <source>
        <dbReference type="ARBA" id="ARBA00022490"/>
    </source>
</evidence>
<sequence>MMPVLHSYLTVDTDSFLARPERVNALVEMAVHMFKDEFGEDDQIHAAKLLECLILQCQGRIDNLVPDIVQLAMTRLHQPFEDGKELKPMLLMVICAGLYYNSEMFVNLAPQLQPHGANTLNYIVNELIASAHKLTGIHDRKMAIIALCTLAKLAPQLRPSLIDEQAPKVNEEIVALLDGLQKAMKSQAESRLAEEKRQEQEDSEDDEEREEDLADSEDEIDEGTLEYLETLAKHQRKAGRTSETNTGDTEETDSETDDDEDWDDDSIEAYYTPIDDDDATDAFVVYKETLEALQKSDERLLMALTTCPDADKASAFQRILTVCGQRVSLAKSKKVEQQGGYAFNVDAPVPTSFNFSGGPLS</sequence>
<accession>A0A183V6T6</accession>
<keyword evidence="3" id="KW-0813">Transport</keyword>
<gene>
    <name evidence="5" type="ORF">TCNE_LOCUS16456</name>
</gene>
<feature type="compositionally biased region" description="Acidic residues" evidence="4">
    <location>
        <begin position="248"/>
        <end position="264"/>
    </location>
</feature>
<reference evidence="5 6" key="2">
    <citation type="submission" date="2018-11" db="EMBL/GenBank/DDBJ databases">
        <authorList>
            <consortium name="Pathogen Informatics"/>
        </authorList>
    </citation>
    <scope>NUCLEOTIDE SEQUENCE [LARGE SCALE GENOMIC DNA]</scope>
</reference>
<evidence type="ECO:0000313" key="5">
    <source>
        <dbReference type="EMBL" id="VDM47777.1"/>
    </source>
</evidence>
<dbReference type="WBParaSite" id="TCNE_0001645701-mRNA-1">
    <property type="protein sequence ID" value="TCNE_0001645701-mRNA-1"/>
    <property type="gene ID" value="TCNE_0001645701"/>
</dbReference>
<dbReference type="Proteomes" id="UP000050794">
    <property type="component" value="Unassembled WGS sequence"/>
</dbReference>
<evidence type="ECO:0000256" key="4">
    <source>
        <dbReference type="SAM" id="MobiDB-lite"/>
    </source>
</evidence>
<dbReference type="PANTHER" id="PTHR10997:SF18">
    <property type="entry name" value="D-IMPORTIN 7_RANBP7"/>
    <property type="match status" value="1"/>
</dbReference>
<feature type="region of interest" description="Disordered" evidence="4">
    <location>
        <begin position="186"/>
        <end position="264"/>
    </location>
</feature>
<dbReference type="InterPro" id="IPR011989">
    <property type="entry name" value="ARM-like"/>
</dbReference>
<dbReference type="GO" id="GO:0006606">
    <property type="term" value="P:protein import into nucleus"/>
    <property type="evidence" value="ECO:0007669"/>
    <property type="project" value="TreeGrafter"/>
</dbReference>
<evidence type="ECO:0000313" key="6">
    <source>
        <dbReference type="Proteomes" id="UP000050794"/>
    </source>
</evidence>
<reference evidence="7" key="1">
    <citation type="submission" date="2016-06" db="UniProtKB">
        <authorList>
            <consortium name="WormBaseParasite"/>
        </authorList>
    </citation>
    <scope>IDENTIFICATION</scope>
</reference>
<dbReference type="PANTHER" id="PTHR10997">
    <property type="entry name" value="IMPORTIN-7, 8, 11"/>
    <property type="match status" value="1"/>
</dbReference>
<keyword evidence="3" id="KW-0653">Protein transport</keyword>